<dbReference type="PANTHER" id="PTHR33545:SF5">
    <property type="entry name" value="UPF0750 MEMBRANE PROTEIN YITT"/>
    <property type="match status" value="1"/>
</dbReference>
<organism evidence="8 9">
    <name type="scientific">Peptococcus niger</name>
    <dbReference type="NCBI Taxonomy" id="2741"/>
    <lineage>
        <taxon>Bacteria</taxon>
        <taxon>Bacillati</taxon>
        <taxon>Bacillota</taxon>
        <taxon>Clostridia</taxon>
        <taxon>Eubacteriales</taxon>
        <taxon>Peptococcaceae</taxon>
        <taxon>Peptococcus</taxon>
    </lineage>
</organism>
<evidence type="ECO:0000256" key="1">
    <source>
        <dbReference type="ARBA" id="ARBA00004651"/>
    </source>
</evidence>
<keyword evidence="3 6" id="KW-0812">Transmembrane</keyword>
<evidence type="ECO:0000256" key="4">
    <source>
        <dbReference type="ARBA" id="ARBA00022989"/>
    </source>
</evidence>
<dbReference type="InterPro" id="IPR015867">
    <property type="entry name" value="N-reg_PII/ATP_PRibTrfase_C"/>
</dbReference>
<accession>A0A1G6YD15</accession>
<dbReference type="PIRSF" id="PIRSF006483">
    <property type="entry name" value="Membrane_protein_YitT"/>
    <property type="match status" value="1"/>
</dbReference>
<evidence type="ECO:0000259" key="7">
    <source>
        <dbReference type="Pfam" id="PF10035"/>
    </source>
</evidence>
<dbReference type="STRING" id="2741.SAMN04489866_10940"/>
<evidence type="ECO:0000313" key="9">
    <source>
        <dbReference type="Proteomes" id="UP000198995"/>
    </source>
</evidence>
<dbReference type="InterPro" id="IPR003740">
    <property type="entry name" value="YitT"/>
</dbReference>
<dbReference type="InterPro" id="IPR019264">
    <property type="entry name" value="DUF2179"/>
</dbReference>
<feature type="transmembrane region" description="Helical" evidence="6">
    <location>
        <begin position="162"/>
        <end position="182"/>
    </location>
</feature>
<evidence type="ECO:0000256" key="2">
    <source>
        <dbReference type="ARBA" id="ARBA00022475"/>
    </source>
</evidence>
<evidence type="ECO:0000313" key="8">
    <source>
        <dbReference type="EMBL" id="SDD88171.1"/>
    </source>
</evidence>
<dbReference type="InterPro" id="IPR051461">
    <property type="entry name" value="UPF0750_membrane"/>
</dbReference>
<dbReference type="PANTHER" id="PTHR33545">
    <property type="entry name" value="UPF0750 MEMBRANE PROTEIN YITT-RELATED"/>
    <property type="match status" value="1"/>
</dbReference>
<feature type="transmembrane region" description="Helical" evidence="6">
    <location>
        <begin position="188"/>
        <end position="206"/>
    </location>
</feature>
<dbReference type="Gene3D" id="3.30.70.120">
    <property type="match status" value="1"/>
</dbReference>
<evidence type="ECO:0000256" key="3">
    <source>
        <dbReference type="ARBA" id="ARBA00022692"/>
    </source>
</evidence>
<dbReference type="AlphaFoldDB" id="A0A1G6YD15"/>
<feature type="domain" description="DUF2179" evidence="7">
    <location>
        <begin position="232"/>
        <end position="286"/>
    </location>
</feature>
<keyword evidence="5 6" id="KW-0472">Membrane</keyword>
<comment type="subcellular location">
    <subcellularLocation>
        <location evidence="1">Cell membrane</location>
        <topology evidence="1">Multi-pass membrane protein</topology>
    </subcellularLocation>
</comment>
<sequence length="294" mass="32779">MNKSFLKEIKWEAASRYIACVFGAALYGIGLNIFVGPIELYMGGVTGIAQIGNMLSSQLFGIHANMTGYVIFIINVPLLFVAYKYMNRVFFIKTVLTIIAETLAFSWIPIPAAPLVNDPLTLSIIGGIISGFGCGFILRYGGSSGGVDILGVYAAMKNPNISVGRISLMISAVVFIFCFFVYPFETVIYSVIYTLVTTFVYEKVYLQNIKVSVLVITKQPENWVYINNVLKRGATVWRGVGAYSGKDTYIIFSVVSKYEMPILRRYLREKDPNSFMVAWDQVTVNGHFQSHLFS</sequence>
<dbReference type="EMBL" id="FNAF01000009">
    <property type="protein sequence ID" value="SDD88171.1"/>
    <property type="molecule type" value="Genomic_DNA"/>
</dbReference>
<gene>
    <name evidence="8" type="ORF">SAMN04489866_10940</name>
</gene>
<dbReference type="CDD" id="cd16380">
    <property type="entry name" value="YitT_C"/>
    <property type="match status" value="1"/>
</dbReference>
<feature type="transmembrane region" description="Helical" evidence="6">
    <location>
        <begin position="21"/>
        <end position="42"/>
    </location>
</feature>
<name>A0A1G6YD15_PEPNI</name>
<dbReference type="OrthoDB" id="9779786at2"/>
<keyword evidence="2" id="KW-1003">Cell membrane</keyword>
<feature type="transmembrane region" description="Helical" evidence="6">
    <location>
        <begin position="90"/>
        <end position="108"/>
    </location>
</feature>
<dbReference type="Pfam" id="PF10035">
    <property type="entry name" value="DUF2179"/>
    <property type="match status" value="1"/>
</dbReference>
<feature type="transmembrane region" description="Helical" evidence="6">
    <location>
        <begin position="120"/>
        <end position="141"/>
    </location>
</feature>
<dbReference type="RefSeq" id="WP_091792062.1">
    <property type="nucleotide sequence ID" value="NZ_FNAF01000009.1"/>
</dbReference>
<proteinExistence type="predicted"/>
<protein>
    <submittedName>
        <fullName evidence="8">Uncharacterized membrane-anchored protein YitT, contains DUF161 and DUF2179 domains</fullName>
    </submittedName>
</protein>
<keyword evidence="9" id="KW-1185">Reference proteome</keyword>
<evidence type="ECO:0000256" key="6">
    <source>
        <dbReference type="SAM" id="Phobius"/>
    </source>
</evidence>
<feature type="transmembrane region" description="Helical" evidence="6">
    <location>
        <begin position="62"/>
        <end position="83"/>
    </location>
</feature>
<dbReference type="Pfam" id="PF02588">
    <property type="entry name" value="YitT_membrane"/>
    <property type="match status" value="1"/>
</dbReference>
<evidence type="ECO:0000256" key="5">
    <source>
        <dbReference type="ARBA" id="ARBA00023136"/>
    </source>
</evidence>
<dbReference type="Proteomes" id="UP000198995">
    <property type="component" value="Unassembled WGS sequence"/>
</dbReference>
<reference evidence="8 9" key="1">
    <citation type="submission" date="2016-10" db="EMBL/GenBank/DDBJ databases">
        <authorList>
            <person name="de Groot N.N."/>
        </authorList>
    </citation>
    <scope>NUCLEOTIDE SEQUENCE [LARGE SCALE GENOMIC DNA]</scope>
    <source>
        <strain evidence="8 9">DSM 20475</strain>
    </source>
</reference>
<keyword evidence="4 6" id="KW-1133">Transmembrane helix</keyword>
<dbReference type="GO" id="GO:0005886">
    <property type="term" value="C:plasma membrane"/>
    <property type="evidence" value="ECO:0007669"/>
    <property type="project" value="UniProtKB-SubCell"/>
</dbReference>